<evidence type="ECO:0000256" key="3">
    <source>
        <dbReference type="ARBA" id="ARBA00022448"/>
    </source>
</evidence>
<evidence type="ECO:0000256" key="8">
    <source>
        <dbReference type="SAM" id="MobiDB-lite"/>
    </source>
</evidence>
<feature type="transmembrane region" description="Helical" evidence="7">
    <location>
        <begin position="49"/>
        <end position="70"/>
    </location>
</feature>
<organism evidence="9 10">
    <name type="scientific">Hibiscus sabdariffa</name>
    <name type="common">roselle</name>
    <dbReference type="NCBI Taxonomy" id="183260"/>
    <lineage>
        <taxon>Eukaryota</taxon>
        <taxon>Viridiplantae</taxon>
        <taxon>Streptophyta</taxon>
        <taxon>Embryophyta</taxon>
        <taxon>Tracheophyta</taxon>
        <taxon>Spermatophyta</taxon>
        <taxon>Magnoliopsida</taxon>
        <taxon>eudicotyledons</taxon>
        <taxon>Gunneridae</taxon>
        <taxon>Pentapetalae</taxon>
        <taxon>rosids</taxon>
        <taxon>malvids</taxon>
        <taxon>Malvales</taxon>
        <taxon>Malvaceae</taxon>
        <taxon>Malvoideae</taxon>
        <taxon>Hibiscus</taxon>
    </lineage>
</organism>
<keyword evidence="4 7" id="KW-0812">Transmembrane</keyword>
<feature type="region of interest" description="Disordered" evidence="8">
    <location>
        <begin position="1"/>
        <end position="38"/>
    </location>
</feature>
<keyword evidence="5 7" id="KW-1133">Transmembrane helix</keyword>
<comment type="similarity">
    <text evidence="2 7">Belongs to the purine permeases (TC 2.A.7.14) family.</text>
</comment>
<evidence type="ECO:0000256" key="1">
    <source>
        <dbReference type="ARBA" id="ARBA00004141"/>
    </source>
</evidence>
<dbReference type="EMBL" id="JBBPBM010000020">
    <property type="protein sequence ID" value="KAK8551432.1"/>
    <property type="molecule type" value="Genomic_DNA"/>
</dbReference>
<comment type="subcellular location">
    <subcellularLocation>
        <location evidence="1 7">Membrane</location>
        <topology evidence="1 7">Multi-pass membrane protein</topology>
    </subcellularLocation>
</comment>
<dbReference type="InterPro" id="IPR037185">
    <property type="entry name" value="EmrE-like"/>
</dbReference>
<evidence type="ECO:0000256" key="7">
    <source>
        <dbReference type="RuleBase" id="RU368015"/>
    </source>
</evidence>
<evidence type="ECO:0000256" key="5">
    <source>
        <dbReference type="ARBA" id="ARBA00022989"/>
    </source>
</evidence>
<proteinExistence type="inferred from homology"/>
<feature type="transmembrane region" description="Helical" evidence="7">
    <location>
        <begin position="290"/>
        <end position="313"/>
    </location>
</feature>
<feature type="transmembrane region" description="Helical" evidence="7">
    <location>
        <begin position="147"/>
        <end position="167"/>
    </location>
</feature>
<feature type="transmembrane region" description="Helical" evidence="7">
    <location>
        <begin position="345"/>
        <end position="363"/>
    </location>
</feature>
<keyword evidence="6 7" id="KW-0472">Membrane</keyword>
<dbReference type="Pfam" id="PF16913">
    <property type="entry name" value="PUNUT"/>
    <property type="match status" value="1"/>
</dbReference>
<comment type="caution">
    <text evidence="9">The sequence shown here is derived from an EMBL/GenBank/DDBJ whole genome shotgun (WGS) entry which is preliminary data.</text>
</comment>
<feature type="transmembrane region" description="Helical" evidence="7">
    <location>
        <begin position="179"/>
        <end position="196"/>
    </location>
</feature>
<evidence type="ECO:0000256" key="6">
    <source>
        <dbReference type="ARBA" id="ARBA00023136"/>
    </source>
</evidence>
<keyword evidence="10" id="KW-1185">Reference proteome</keyword>
<accession>A0ABR2E2K8</accession>
<feature type="transmembrane region" description="Helical" evidence="7">
    <location>
        <begin position="82"/>
        <end position="100"/>
    </location>
</feature>
<protein>
    <recommendedName>
        <fullName evidence="7">Probable purine permease</fullName>
    </recommendedName>
</protein>
<feature type="transmembrane region" description="Helical" evidence="7">
    <location>
        <begin position="120"/>
        <end position="141"/>
    </location>
</feature>
<dbReference type="InterPro" id="IPR030182">
    <property type="entry name" value="PUP_plant"/>
</dbReference>
<evidence type="ECO:0000313" key="9">
    <source>
        <dbReference type="EMBL" id="KAK8551432.1"/>
    </source>
</evidence>
<dbReference type="Proteomes" id="UP001472677">
    <property type="component" value="Unassembled WGS sequence"/>
</dbReference>
<feature type="transmembrane region" description="Helical" evidence="7">
    <location>
        <begin position="211"/>
        <end position="230"/>
    </location>
</feature>
<feature type="transmembrane region" description="Helical" evidence="7">
    <location>
        <begin position="318"/>
        <end position="339"/>
    </location>
</feature>
<dbReference type="SUPFAM" id="SSF103481">
    <property type="entry name" value="Multidrug resistance efflux transporter EmrE"/>
    <property type="match status" value="1"/>
</dbReference>
<keyword evidence="3 7" id="KW-0813">Transport</keyword>
<reference evidence="9 10" key="1">
    <citation type="journal article" date="2024" name="G3 (Bethesda)">
        <title>Genome assembly of Hibiscus sabdariffa L. provides insights into metabolisms of medicinal natural products.</title>
        <authorList>
            <person name="Kim T."/>
        </authorList>
    </citation>
    <scope>NUCLEOTIDE SEQUENCE [LARGE SCALE GENOMIC DNA]</scope>
    <source>
        <strain evidence="9">TK-2024</strain>
        <tissue evidence="9">Old leaves</tissue>
    </source>
</reference>
<dbReference type="PANTHER" id="PTHR31376:SF50">
    <property type="entry name" value="PURINE PERMEASE-RELATED"/>
    <property type="match status" value="1"/>
</dbReference>
<feature type="compositionally biased region" description="Polar residues" evidence="8">
    <location>
        <begin position="1"/>
        <end position="16"/>
    </location>
</feature>
<evidence type="ECO:0000256" key="4">
    <source>
        <dbReference type="ARBA" id="ARBA00022692"/>
    </source>
</evidence>
<dbReference type="PANTHER" id="PTHR31376">
    <property type="entry name" value="OS09G0467300 PROTEIN-RELATED"/>
    <property type="match status" value="1"/>
</dbReference>
<evidence type="ECO:0000256" key="2">
    <source>
        <dbReference type="ARBA" id="ARBA00006213"/>
    </source>
</evidence>
<evidence type="ECO:0000313" key="10">
    <source>
        <dbReference type="Proteomes" id="UP001472677"/>
    </source>
</evidence>
<gene>
    <name evidence="9" type="ORF">V6N12_040073</name>
</gene>
<name>A0ABR2E2K8_9ROSI</name>
<feature type="transmembrane region" description="Helical" evidence="7">
    <location>
        <begin position="251"/>
        <end position="270"/>
    </location>
</feature>
<sequence>MHSTQLSSMAEAQHTQPHIMESKAANSSTGPASETPDFRPHHQSNIIRWLRIALYTIVGFSGSATASLLTRLYYEKGGTSKWVGTLLQVVGFPVLLPYYLVLRRKGVNTTAAVEARPPSLLSLVCVYVYLGLLVSGNAYLFSVGFEYLPVSVLSLISGSQLAFNAFFSYFLNSQKLTPFIINSLFLLTVSSVTLVANSDSERPPGVSDGKYVLGAVCSLIATAMGGLSLASQQMVFRKVLKRQSVKVVMDVVIYQSLVASIVTSIGFLASGEWKGLKREMEGYALGKSSYVNTLVWTAVSWQVCIFCGVALVFELSALFANVIGAFGVPITPIAAMIVFHDKMNGIKGISMVLALWGFLSYVYQQYLDERISNGETKKQSISVSESEV</sequence>